<accession>A0A5D6V2P5</accession>
<dbReference type="Proteomes" id="UP000322791">
    <property type="component" value="Unassembled WGS sequence"/>
</dbReference>
<name>A0A5D6V2P5_9BACT</name>
<keyword evidence="2" id="KW-1185">Reference proteome</keyword>
<protein>
    <submittedName>
        <fullName evidence="1">Uncharacterized protein</fullName>
    </submittedName>
</protein>
<evidence type="ECO:0000313" key="1">
    <source>
        <dbReference type="EMBL" id="TYZ09272.1"/>
    </source>
</evidence>
<proteinExistence type="predicted"/>
<evidence type="ECO:0000313" key="2">
    <source>
        <dbReference type="Proteomes" id="UP000322791"/>
    </source>
</evidence>
<dbReference type="AlphaFoldDB" id="A0A5D6V2P5"/>
<organism evidence="1 2">
    <name type="scientific">Hymenobacter lutimineralis</name>
    <dbReference type="NCBI Taxonomy" id="2606448"/>
    <lineage>
        <taxon>Bacteria</taxon>
        <taxon>Pseudomonadati</taxon>
        <taxon>Bacteroidota</taxon>
        <taxon>Cytophagia</taxon>
        <taxon>Cytophagales</taxon>
        <taxon>Hymenobacteraceae</taxon>
        <taxon>Hymenobacter</taxon>
    </lineage>
</organism>
<dbReference type="EMBL" id="VTHL01000010">
    <property type="protein sequence ID" value="TYZ09272.1"/>
    <property type="molecule type" value="Genomic_DNA"/>
</dbReference>
<comment type="caution">
    <text evidence="1">The sequence shown here is derived from an EMBL/GenBank/DDBJ whole genome shotgun (WGS) entry which is preliminary data.</text>
</comment>
<sequence length="101" mass="11336">MLSARPALPTLYLVPAGRRLDFPTPSGHYADVYRRIGNQPWECVAHHACSPYLDRTPLDTNAEYYIQYRDAQNGLVSCSTVVTSAPEGIPTRTCWLRLSQP</sequence>
<gene>
    <name evidence="1" type="ORF">FY528_11035</name>
</gene>
<reference evidence="1 2" key="1">
    <citation type="submission" date="2019-08" db="EMBL/GenBank/DDBJ databases">
        <authorList>
            <person name="Seo M.-J."/>
        </authorList>
    </citation>
    <scope>NUCLEOTIDE SEQUENCE [LARGE SCALE GENOMIC DNA]</scope>
    <source>
        <strain evidence="1 2">KIGAM108</strain>
    </source>
</reference>